<organism evidence="2 3">
    <name type="scientific">Pseudoalteromonas marina</name>
    <dbReference type="NCBI Taxonomy" id="267375"/>
    <lineage>
        <taxon>Bacteria</taxon>
        <taxon>Pseudomonadati</taxon>
        <taxon>Pseudomonadota</taxon>
        <taxon>Gammaproteobacteria</taxon>
        <taxon>Alteromonadales</taxon>
        <taxon>Pseudoalteromonadaceae</taxon>
        <taxon>Pseudoalteromonas</taxon>
    </lineage>
</organism>
<comment type="caution">
    <text evidence="2">The sequence shown here is derived from an EMBL/GenBank/DDBJ whole genome shotgun (WGS) entry which is preliminary data.</text>
</comment>
<evidence type="ECO:0000256" key="1">
    <source>
        <dbReference type="SAM" id="Coils"/>
    </source>
</evidence>
<sequence length="222" mass="24871">MELCIQLLNARISKHQLNELDNDFKQLNQAQQTLQLNHLYESALRMSIKYDFMQNVATRILTSNTPPAPFINQLTTTDALTFFTPALRENKGFLAQDTQGNNVLHTLFKHANAQKLAFNYVRSLMLFESNDDLVKALAQPNARGLTPVACYIAYANKPSTPVKHEFSALLALMEIEQKQNPTAKQQLANILKGTDLNETSILLSAAYLQRSTAQVAHLVKAV</sequence>
<keyword evidence="1" id="KW-0175">Coiled coil</keyword>
<dbReference type="RefSeq" id="WP_305472182.1">
    <property type="nucleotide sequence ID" value="NZ_JAUYVT010000009.1"/>
</dbReference>
<proteinExistence type="predicted"/>
<evidence type="ECO:0008006" key="4">
    <source>
        <dbReference type="Google" id="ProtNLM"/>
    </source>
</evidence>
<protein>
    <recommendedName>
        <fullName evidence="4">Orphan protein</fullName>
    </recommendedName>
</protein>
<dbReference type="Proteomes" id="UP001177212">
    <property type="component" value="Unassembled WGS sequence"/>
</dbReference>
<reference evidence="2" key="1">
    <citation type="submission" date="2023-07" db="EMBL/GenBank/DDBJ databases">
        <title>Genome content predicts the carbon catabolic preferences of heterotrophic bacteria.</title>
        <authorList>
            <person name="Gralka M."/>
        </authorList>
    </citation>
    <scope>NUCLEOTIDE SEQUENCE</scope>
    <source>
        <strain evidence="2">4G09</strain>
    </source>
</reference>
<feature type="coiled-coil region" evidence="1">
    <location>
        <begin position="10"/>
        <end position="37"/>
    </location>
</feature>
<keyword evidence="3" id="KW-1185">Reference proteome</keyword>
<gene>
    <name evidence="2" type="ORF">Q8W34_11135</name>
</gene>
<evidence type="ECO:0000313" key="2">
    <source>
        <dbReference type="EMBL" id="MDP2565185.1"/>
    </source>
</evidence>
<accession>A0ABT9FEG7</accession>
<dbReference type="EMBL" id="JAUYVT010000009">
    <property type="protein sequence ID" value="MDP2565185.1"/>
    <property type="molecule type" value="Genomic_DNA"/>
</dbReference>
<evidence type="ECO:0000313" key="3">
    <source>
        <dbReference type="Proteomes" id="UP001177212"/>
    </source>
</evidence>
<name>A0ABT9FEG7_9GAMM</name>